<name>A0AAV6KQH2_9ERIC</name>
<evidence type="ECO:0000256" key="3">
    <source>
        <dbReference type="ARBA" id="ARBA00022827"/>
    </source>
</evidence>
<reference evidence="4" key="1">
    <citation type="submission" date="2020-08" db="EMBL/GenBank/DDBJ databases">
        <title>Plant Genome Project.</title>
        <authorList>
            <person name="Zhang R.-G."/>
        </authorList>
    </citation>
    <scope>NUCLEOTIDE SEQUENCE</scope>
    <source>
        <strain evidence="4">WSP0</strain>
        <tissue evidence="4">Leaf</tissue>
    </source>
</reference>
<accession>A0AAV6KQH2</accession>
<organism evidence="4 5">
    <name type="scientific">Rhododendron griersonianum</name>
    <dbReference type="NCBI Taxonomy" id="479676"/>
    <lineage>
        <taxon>Eukaryota</taxon>
        <taxon>Viridiplantae</taxon>
        <taxon>Streptophyta</taxon>
        <taxon>Embryophyta</taxon>
        <taxon>Tracheophyta</taxon>
        <taxon>Spermatophyta</taxon>
        <taxon>Magnoliopsida</taxon>
        <taxon>eudicotyledons</taxon>
        <taxon>Gunneridae</taxon>
        <taxon>Pentapetalae</taxon>
        <taxon>asterids</taxon>
        <taxon>Ericales</taxon>
        <taxon>Ericaceae</taxon>
        <taxon>Ericoideae</taxon>
        <taxon>Rhodoreae</taxon>
        <taxon>Rhododendron</taxon>
    </lineage>
</organism>
<dbReference type="InterPro" id="IPR051871">
    <property type="entry name" value="GMC_Oxidoreductase-Related"/>
</dbReference>
<keyword evidence="2" id="KW-0285">Flavoprotein</keyword>
<comment type="caution">
    <text evidence="4">The sequence shown here is derived from an EMBL/GenBank/DDBJ whole genome shotgun (WGS) entry which is preliminary data.</text>
</comment>
<dbReference type="EMBL" id="JACTNZ010000004">
    <property type="protein sequence ID" value="KAG5554298.1"/>
    <property type="molecule type" value="Genomic_DNA"/>
</dbReference>
<dbReference type="AlphaFoldDB" id="A0AAV6KQH2"/>
<sequence length="62" mass="6820">MTLKRWVVESGVGPYKGFSLDHLLGTNIGGSTFDSFGRHHSAGDLLSYAKTSNIKICYPREC</sequence>
<proteinExistence type="predicted"/>
<evidence type="ECO:0000313" key="5">
    <source>
        <dbReference type="Proteomes" id="UP000823749"/>
    </source>
</evidence>
<dbReference type="PANTHER" id="PTHR45968">
    <property type="entry name" value="OSJNBA0019K04.7 PROTEIN"/>
    <property type="match status" value="1"/>
</dbReference>
<dbReference type="PANTHER" id="PTHR45968:SF2">
    <property type="entry name" value="(R)-MANDELONITRILE LYASE-LIKE"/>
    <property type="match status" value="1"/>
</dbReference>
<dbReference type="Gene3D" id="3.30.410.40">
    <property type="match status" value="1"/>
</dbReference>
<keyword evidence="3" id="KW-0274">FAD</keyword>
<dbReference type="Proteomes" id="UP000823749">
    <property type="component" value="Chromosome 4"/>
</dbReference>
<keyword evidence="5" id="KW-1185">Reference proteome</keyword>
<evidence type="ECO:0000256" key="2">
    <source>
        <dbReference type="ARBA" id="ARBA00022630"/>
    </source>
</evidence>
<gene>
    <name evidence="4" type="ORF">RHGRI_011980</name>
</gene>
<evidence type="ECO:0000313" key="4">
    <source>
        <dbReference type="EMBL" id="KAG5554298.1"/>
    </source>
</evidence>
<comment type="cofactor">
    <cofactor evidence="1">
        <name>FAD</name>
        <dbReference type="ChEBI" id="CHEBI:57692"/>
    </cofactor>
</comment>
<protein>
    <submittedName>
        <fullName evidence="4">Uncharacterized protein</fullName>
    </submittedName>
</protein>
<evidence type="ECO:0000256" key="1">
    <source>
        <dbReference type="ARBA" id="ARBA00001974"/>
    </source>
</evidence>